<gene>
    <name evidence="2" type="ORF">JD276_14260</name>
</gene>
<dbReference type="RefSeq" id="WP_200116335.1">
    <property type="nucleotide sequence ID" value="NZ_JAEHOH010000022.1"/>
</dbReference>
<evidence type="ECO:0000313" key="3">
    <source>
        <dbReference type="Proteomes" id="UP000608530"/>
    </source>
</evidence>
<evidence type="ECO:0000256" key="1">
    <source>
        <dbReference type="SAM" id="MobiDB-lite"/>
    </source>
</evidence>
<proteinExistence type="predicted"/>
<organism evidence="2 3">
    <name type="scientific">Leucobacter chromiisoli</name>
    <dbReference type="NCBI Taxonomy" id="2796471"/>
    <lineage>
        <taxon>Bacteria</taxon>
        <taxon>Bacillati</taxon>
        <taxon>Actinomycetota</taxon>
        <taxon>Actinomycetes</taxon>
        <taxon>Micrococcales</taxon>
        <taxon>Microbacteriaceae</taxon>
        <taxon>Leucobacter</taxon>
    </lineage>
</organism>
<dbReference type="AlphaFoldDB" id="A0A934QAJ4"/>
<sequence>MTMDRRDATPATPGPDVETPEADLAEQRLVADPAADDRGGDAEGAAGDPPELVNEADWIEQQIDVPHDDEDRGEAEA</sequence>
<keyword evidence="3" id="KW-1185">Reference proteome</keyword>
<name>A0A934QAJ4_9MICO</name>
<dbReference type="Proteomes" id="UP000608530">
    <property type="component" value="Unassembled WGS sequence"/>
</dbReference>
<accession>A0A934QAJ4</accession>
<feature type="region of interest" description="Disordered" evidence="1">
    <location>
        <begin position="1"/>
        <end position="77"/>
    </location>
</feature>
<reference evidence="2" key="1">
    <citation type="submission" date="2020-12" db="EMBL/GenBank/DDBJ databases">
        <title>Leucobacter sp. CAS1, isolated from Chromium sludge.</title>
        <authorList>
            <person name="Xu Z."/>
        </authorList>
    </citation>
    <scope>NUCLEOTIDE SEQUENCE</scope>
    <source>
        <strain evidence="2">CSA1</strain>
    </source>
</reference>
<comment type="caution">
    <text evidence="2">The sequence shown here is derived from an EMBL/GenBank/DDBJ whole genome shotgun (WGS) entry which is preliminary data.</text>
</comment>
<dbReference type="EMBL" id="JAEHOH010000022">
    <property type="protein sequence ID" value="MBK0420196.1"/>
    <property type="molecule type" value="Genomic_DNA"/>
</dbReference>
<evidence type="ECO:0000313" key="2">
    <source>
        <dbReference type="EMBL" id="MBK0420196.1"/>
    </source>
</evidence>
<feature type="compositionally biased region" description="Basic and acidic residues" evidence="1">
    <location>
        <begin position="65"/>
        <end position="77"/>
    </location>
</feature>
<protein>
    <submittedName>
        <fullName evidence="2">Uncharacterized protein</fullName>
    </submittedName>
</protein>